<evidence type="ECO:0000256" key="1">
    <source>
        <dbReference type="ARBA" id="ARBA00022679"/>
    </source>
</evidence>
<dbReference type="InterPro" id="IPR016181">
    <property type="entry name" value="Acyl_CoA_acyltransferase"/>
</dbReference>
<dbReference type="AlphaFoldDB" id="A0A142NJR5"/>
<name>A0A142NJR5_BRELN</name>
<dbReference type="KEGG" id="bly:A2T55_03790"/>
<dbReference type="Pfam" id="PF00583">
    <property type="entry name" value="Acetyltransf_1"/>
    <property type="match status" value="1"/>
</dbReference>
<protein>
    <submittedName>
        <fullName evidence="4">GNAT family acetyltransferase</fullName>
    </submittedName>
</protein>
<dbReference type="Gene3D" id="3.40.630.30">
    <property type="match status" value="1"/>
</dbReference>
<organism evidence="4 5">
    <name type="scientific">Brevibacterium linens</name>
    <dbReference type="NCBI Taxonomy" id="1703"/>
    <lineage>
        <taxon>Bacteria</taxon>
        <taxon>Bacillati</taxon>
        <taxon>Actinomycetota</taxon>
        <taxon>Actinomycetes</taxon>
        <taxon>Micrococcales</taxon>
        <taxon>Brevibacteriaceae</taxon>
        <taxon>Brevibacterium</taxon>
    </lineage>
</organism>
<gene>
    <name evidence="4" type="ORF">A2T55_03790</name>
</gene>
<evidence type="ECO:0000313" key="5">
    <source>
        <dbReference type="Proteomes" id="UP000075950"/>
    </source>
</evidence>
<dbReference type="Proteomes" id="UP000075950">
    <property type="component" value="Chromosome"/>
</dbReference>
<dbReference type="RefSeq" id="WP_062860962.1">
    <property type="nucleotide sequence ID" value="NZ_CP014869.1"/>
</dbReference>
<dbReference type="GO" id="GO:0016747">
    <property type="term" value="F:acyltransferase activity, transferring groups other than amino-acyl groups"/>
    <property type="evidence" value="ECO:0007669"/>
    <property type="project" value="InterPro"/>
</dbReference>
<evidence type="ECO:0000313" key="4">
    <source>
        <dbReference type="EMBL" id="AMT93014.1"/>
    </source>
</evidence>
<accession>A0A142NJR5</accession>
<dbReference type="EMBL" id="CP014869">
    <property type="protein sequence ID" value="AMT93014.1"/>
    <property type="molecule type" value="Genomic_DNA"/>
</dbReference>
<sequence length="181" mass="19979">MKEFAVRRAEVADAKRLAEIHIAAWRSAYAGIMAEEVLAGLDLQRITGNMTKSLTDEANPISTFVAVSATTDIPLGFGGVCPPRNDADVLDQLPHTTGLGELAFLNFHPDAFGTGAASVLIRSLEDELRARGFTQAYLMVAEGNERAIRFYVKHGWRRTDITHVFERVDPVIPERLFHTSL</sequence>
<dbReference type="InterPro" id="IPR000182">
    <property type="entry name" value="GNAT_dom"/>
</dbReference>
<evidence type="ECO:0000256" key="2">
    <source>
        <dbReference type="ARBA" id="ARBA00023315"/>
    </source>
</evidence>
<feature type="domain" description="N-acetyltransferase" evidence="3">
    <location>
        <begin position="4"/>
        <end position="179"/>
    </location>
</feature>
<dbReference type="InterPro" id="IPR050832">
    <property type="entry name" value="Bact_Acetyltransf"/>
</dbReference>
<keyword evidence="2" id="KW-0012">Acyltransferase</keyword>
<dbReference type="SUPFAM" id="SSF55729">
    <property type="entry name" value="Acyl-CoA N-acyltransferases (Nat)"/>
    <property type="match status" value="1"/>
</dbReference>
<dbReference type="PANTHER" id="PTHR43877">
    <property type="entry name" value="AMINOALKYLPHOSPHONATE N-ACETYLTRANSFERASE-RELATED-RELATED"/>
    <property type="match status" value="1"/>
</dbReference>
<dbReference type="PROSITE" id="PS51186">
    <property type="entry name" value="GNAT"/>
    <property type="match status" value="1"/>
</dbReference>
<evidence type="ECO:0000259" key="3">
    <source>
        <dbReference type="PROSITE" id="PS51186"/>
    </source>
</evidence>
<reference evidence="5" key="1">
    <citation type="submission" date="2016-03" db="EMBL/GenBank/DDBJ databases">
        <authorList>
            <person name="Ploux O."/>
        </authorList>
    </citation>
    <scope>NUCLEOTIDE SEQUENCE [LARGE SCALE GENOMIC DNA]</scope>
    <source>
        <strain evidence="5">BS258</strain>
    </source>
</reference>
<proteinExistence type="predicted"/>
<keyword evidence="1" id="KW-0808">Transferase</keyword>